<evidence type="ECO:0000256" key="2">
    <source>
        <dbReference type="ARBA" id="ARBA00022803"/>
    </source>
</evidence>
<dbReference type="KEGG" id="caua:113117518"/>
<proteinExistence type="inferred from homology"/>
<dbReference type="FunFam" id="1.25.40.10:FF:000032">
    <property type="entry name" value="Interferon-induced protein with tetratricopeptide repeats 5"/>
    <property type="match status" value="1"/>
</dbReference>
<keyword evidence="2" id="KW-0802">TPR repeat</keyword>
<dbReference type="PANTHER" id="PTHR10271:SF14">
    <property type="entry name" value="INTERFERON-INDUCED PROTEIN WITH TETRATRICOPEPTIDE REPEATS-RELATED"/>
    <property type="match status" value="1"/>
</dbReference>
<dbReference type="InterPro" id="IPR011990">
    <property type="entry name" value="TPR-like_helical_dom_sf"/>
</dbReference>
<dbReference type="Gene3D" id="1.25.40.10">
    <property type="entry name" value="Tetratricopeptide repeat domain"/>
    <property type="match status" value="3"/>
</dbReference>
<dbReference type="AlphaFoldDB" id="A0A6P6R8C3"/>
<evidence type="ECO:0000256" key="3">
    <source>
        <dbReference type="ARBA" id="ARBA00038336"/>
    </source>
</evidence>
<organism evidence="4 5">
    <name type="scientific">Carassius auratus</name>
    <name type="common">Goldfish</name>
    <dbReference type="NCBI Taxonomy" id="7957"/>
    <lineage>
        <taxon>Eukaryota</taxon>
        <taxon>Metazoa</taxon>
        <taxon>Chordata</taxon>
        <taxon>Craniata</taxon>
        <taxon>Vertebrata</taxon>
        <taxon>Euteleostomi</taxon>
        <taxon>Actinopterygii</taxon>
        <taxon>Neopterygii</taxon>
        <taxon>Teleostei</taxon>
        <taxon>Ostariophysi</taxon>
        <taxon>Cypriniformes</taxon>
        <taxon>Cyprinidae</taxon>
        <taxon>Cyprininae</taxon>
        <taxon>Carassius</taxon>
    </lineage>
</organism>
<dbReference type="OrthoDB" id="10043504at2759"/>
<evidence type="ECO:0000256" key="1">
    <source>
        <dbReference type="ARBA" id="ARBA00022737"/>
    </source>
</evidence>
<gene>
    <name evidence="5" type="primary">LOC113117518</name>
</gene>
<dbReference type="GeneID" id="113117518"/>
<comment type="similarity">
    <text evidence="3">Belongs to the IFIT family.</text>
</comment>
<dbReference type="SUPFAM" id="SSF48452">
    <property type="entry name" value="TPR-like"/>
    <property type="match status" value="2"/>
</dbReference>
<dbReference type="PANTHER" id="PTHR10271">
    <property type="entry name" value="INTERFERON-INDUCED PROTEIN WITH TETRATRICOPEPTIDE REPEATS"/>
    <property type="match status" value="1"/>
</dbReference>
<evidence type="ECO:0000313" key="5">
    <source>
        <dbReference type="RefSeq" id="XP_026142024.1"/>
    </source>
</evidence>
<sequence length="430" mass="50581">MDLKQHLEKLECHFTWDLGHYRNELQGLRKNIQNMLEQECTWVVHHYNLLGYIQQTLGFNTEALMYLHKAESVMQEQGTEEAAVRLQVNKANLAWVYYRMGDMNKSKAYLEEVERLQRMHPAPPGCALHPEVSGEKGWTLVKFNKSKKHQAIYYFKIALKEEPGRKEWHKGLAKAMSEAFTNHKSPPQHRNEILKQLKTAHENEPNNLYIHAFYLEKYSEVQSVSTERPMQGLLEKALKTGDLECLVTILRYYRTISVDKAIEAAERAREKFPTSNKVLKHLANCYKRKVYKVKKDSMERRKLAKKSAEMFEEVVRHYPDSLREKVGLASMHHCADNTERADEIYQQLLSEKDDFPPHSQQYIYYSYACHLHNCRRSEDSIIFHMKVAEIPANTDDKQKSINVLQKTVMNGTYPHCEEIISFLKRIHIYY</sequence>
<accession>A0A6P6R8C3</accession>
<dbReference type="Proteomes" id="UP000515129">
    <property type="component" value="Chromosome 17"/>
</dbReference>
<protein>
    <submittedName>
        <fullName evidence="5">Interferon-induced protein with tetratricopeptide repeats 1-like</fullName>
    </submittedName>
</protein>
<name>A0A6P6R8C3_CARAU</name>
<reference evidence="5" key="1">
    <citation type="submission" date="2025-08" db="UniProtKB">
        <authorList>
            <consortium name="RefSeq"/>
        </authorList>
    </citation>
    <scope>IDENTIFICATION</scope>
    <source>
        <strain evidence="5">Wakin</strain>
        <tissue evidence="5">Muscle</tissue>
    </source>
</reference>
<keyword evidence="1" id="KW-0677">Repeat</keyword>
<keyword evidence="4" id="KW-1185">Reference proteome</keyword>
<evidence type="ECO:0000313" key="4">
    <source>
        <dbReference type="Proteomes" id="UP000515129"/>
    </source>
</evidence>
<dbReference type="GO" id="GO:0051607">
    <property type="term" value="P:defense response to virus"/>
    <property type="evidence" value="ECO:0007669"/>
    <property type="project" value="TreeGrafter"/>
</dbReference>
<dbReference type="RefSeq" id="XP_026142024.1">
    <property type="nucleotide sequence ID" value="XM_026286239.1"/>
</dbReference>
<dbReference type="GO" id="GO:0005829">
    <property type="term" value="C:cytosol"/>
    <property type="evidence" value="ECO:0007669"/>
    <property type="project" value="TreeGrafter"/>
</dbReference>